<organism evidence="1">
    <name type="scientific">Arundo donax</name>
    <name type="common">Giant reed</name>
    <name type="synonym">Donax arundinaceus</name>
    <dbReference type="NCBI Taxonomy" id="35708"/>
    <lineage>
        <taxon>Eukaryota</taxon>
        <taxon>Viridiplantae</taxon>
        <taxon>Streptophyta</taxon>
        <taxon>Embryophyta</taxon>
        <taxon>Tracheophyta</taxon>
        <taxon>Spermatophyta</taxon>
        <taxon>Magnoliopsida</taxon>
        <taxon>Liliopsida</taxon>
        <taxon>Poales</taxon>
        <taxon>Poaceae</taxon>
        <taxon>PACMAD clade</taxon>
        <taxon>Arundinoideae</taxon>
        <taxon>Arundineae</taxon>
        <taxon>Arundo</taxon>
    </lineage>
</organism>
<evidence type="ECO:0000313" key="1">
    <source>
        <dbReference type="EMBL" id="JAD15767.1"/>
    </source>
</evidence>
<sequence>MSLYGPYNKWDRHGLDYRIKIENMIYNRHIVSTTESNSRRI</sequence>
<dbReference type="EMBL" id="GBRH01282128">
    <property type="protein sequence ID" value="JAD15767.1"/>
    <property type="molecule type" value="Transcribed_RNA"/>
</dbReference>
<name>A0A0A9UAG4_ARUDO</name>
<reference evidence="1" key="1">
    <citation type="submission" date="2014-09" db="EMBL/GenBank/DDBJ databases">
        <authorList>
            <person name="Magalhaes I.L.F."/>
            <person name="Oliveira U."/>
            <person name="Santos F.R."/>
            <person name="Vidigal T.H.D.A."/>
            <person name="Brescovit A.D."/>
            <person name="Santos A.J."/>
        </authorList>
    </citation>
    <scope>NUCLEOTIDE SEQUENCE</scope>
    <source>
        <tissue evidence="1">Shoot tissue taken approximately 20 cm above the soil surface</tissue>
    </source>
</reference>
<reference evidence="1" key="2">
    <citation type="journal article" date="2015" name="Data Brief">
        <title>Shoot transcriptome of the giant reed, Arundo donax.</title>
        <authorList>
            <person name="Barrero R.A."/>
            <person name="Guerrero F.D."/>
            <person name="Moolhuijzen P."/>
            <person name="Goolsby J.A."/>
            <person name="Tidwell J."/>
            <person name="Bellgard S.E."/>
            <person name="Bellgard M.I."/>
        </authorList>
    </citation>
    <scope>NUCLEOTIDE SEQUENCE</scope>
    <source>
        <tissue evidence="1">Shoot tissue taken approximately 20 cm above the soil surface</tissue>
    </source>
</reference>
<proteinExistence type="predicted"/>
<accession>A0A0A9UAG4</accession>
<dbReference type="AlphaFoldDB" id="A0A0A9UAG4"/>
<protein>
    <submittedName>
        <fullName evidence="1">Uncharacterized protein</fullName>
    </submittedName>
</protein>